<feature type="binding site" evidence="18">
    <location>
        <begin position="8"/>
        <end position="11"/>
    </location>
    <ligand>
        <name>UDP-N-acetyl-alpha-D-glucosamine</name>
        <dbReference type="ChEBI" id="CHEBI:57705"/>
    </ligand>
</feature>
<comment type="subunit">
    <text evidence="18">Homotrimer.</text>
</comment>
<dbReference type="EMBL" id="PIQG01000004">
    <property type="protein sequence ID" value="RUO76439.1"/>
    <property type="molecule type" value="Genomic_DNA"/>
</dbReference>
<feature type="domain" description="Mannose-1-phosphate guanyltransferase C-terminal" evidence="20">
    <location>
        <begin position="263"/>
        <end position="333"/>
    </location>
</feature>
<feature type="binding site" evidence="18">
    <location>
        <position position="333"/>
    </location>
    <ligand>
        <name>UDP-N-acetyl-alpha-D-glucosamine</name>
        <dbReference type="ChEBI" id="CHEBI:57705"/>
    </ligand>
</feature>
<evidence type="ECO:0000256" key="13">
    <source>
        <dbReference type="ARBA" id="ARBA00023315"/>
    </source>
</evidence>
<keyword evidence="10 18" id="KW-0133">Cell shape</keyword>
<dbReference type="EC" id="2.3.1.157" evidence="18"/>
<dbReference type="GO" id="GO:0000287">
    <property type="term" value="F:magnesium ion binding"/>
    <property type="evidence" value="ECO:0007669"/>
    <property type="project" value="UniProtKB-UniRule"/>
</dbReference>
<feature type="active site" description="Proton acceptor" evidence="18">
    <location>
        <position position="363"/>
    </location>
</feature>
<evidence type="ECO:0000256" key="5">
    <source>
        <dbReference type="ARBA" id="ARBA00022679"/>
    </source>
</evidence>
<feature type="binding site" evidence="18">
    <location>
        <begin position="102"/>
        <end position="104"/>
    </location>
    <ligand>
        <name>UDP-N-acetyl-alpha-D-glucosamine</name>
        <dbReference type="ChEBI" id="CHEBI:57705"/>
    </ligand>
</feature>
<dbReference type="GO" id="GO:0009252">
    <property type="term" value="P:peptidoglycan biosynthetic process"/>
    <property type="evidence" value="ECO:0007669"/>
    <property type="project" value="UniProtKB-UniRule"/>
</dbReference>
<dbReference type="EC" id="2.7.7.23" evidence="18"/>
<feature type="binding site" evidence="18">
    <location>
        <position position="377"/>
    </location>
    <ligand>
        <name>UDP-N-acetyl-alpha-D-glucosamine</name>
        <dbReference type="ChEBI" id="CHEBI:57705"/>
    </ligand>
</feature>
<dbReference type="InterPro" id="IPR038009">
    <property type="entry name" value="GlmU_C_LbH"/>
</dbReference>
<feature type="binding site" evidence="18">
    <location>
        <position position="423"/>
    </location>
    <ligand>
        <name>acetyl-CoA</name>
        <dbReference type="ChEBI" id="CHEBI:57288"/>
    </ligand>
</feature>
<feature type="binding site" evidence="18">
    <location>
        <begin position="78"/>
        <end position="79"/>
    </location>
    <ligand>
        <name>UDP-N-acetyl-alpha-D-glucosamine</name>
        <dbReference type="ChEBI" id="CHEBI:57705"/>
    </ligand>
</feature>
<feature type="binding site" evidence="18">
    <location>
        <position position="227"/>
    </location>
    <ligand>
        <name>Mg(2+)</name>
        <dbReference type="ChEBI" id="CHEBI:18420"/>
    </ligand>
</feature>
<dbReference type="PROSITE" id="PS00101">
    <property type="entry name" value="HEXAPEP_TRANSFERASES"/>
    <property type="match status" value="1"/>
</dbReference>
<protein>
    <recommendedName>
        <fullName evidence="18">Bifunctional protein GlmU</fullName>
    </recommendedName>
    <domain>
        <recommendedName>
            <fullName evidence="18">UDP-N-acetylglucosamine pyrophosphorylase</fullName>
            <ecNumber evidence="18">2.7.7.23</ecNumber>
        </recommendedName>
        <alternativeName>
            <fullName evidence="18">N-acetylglucosamine-1-phosphate uridyltransferase</fullName>
        </alternativeName>
    </domain>
    <domain>
        <recommendedName>
            <fullName evidence="18">Glucosamine-1-phosphate N-acetyltransferase</fullName>
            <ecNumber evidence="18">2.3.1.157</ecNumber>
        </recommendedName>
    </domain>
</protein>
<evidence type="ECO:0000256" key="9">
    <source>
        <dbReference type="ARBA" id="ARBA00022842"/>
    </source>
</evidence>
<keyword evidence="6 18" id="KW-0548">Nucleotidyltransferase</keyword>
<feature type="binding site" evidence="18">
    <location>
        <position position="22"/>
    </location>
    <ligand>
        <name>UDP-N-acetyl-alpha-D-glucosamine</name>
        <dbReference type="ChEBI" id="CHEBI:57705"/>
    </ligand>
</feature>
<dbReference type="AlphaFoldDB" id="A0A432ZEW2"/>
<dbReference type="SUPFAM" id="SSF53448">
    <property type="entry name" value="Nucleotide-diphospho-sugar transferases"/>
    <property type="match status" value="1"/>
</dbReference>
<dbReference type="GO" id="GO:0071555">
    <property type="term" value="P:cell wall organization"/>
    <property type="evidence" value="ECO:0007669"/>
    <property type="project" value="UniProtKB-KW"/>
</dbReference>
<keyword evidence="9 18" id="KW-0460">Magnesium</keyword>
<evidence type="ECO:0000256" key="10">
    <source>
        <dbReference type="ARBA" id="ARBA00022960"/>
    </source>
</evidence>
<keyword evidence="13 18" id="KW-0012">Acyltransferase</keyword>
<feature type="binding site" evidence="18">
    <location>
        <position position="380"/>
    </location>
    <ligand>
        <name>acetyl-CoA</name>
        <dbReference type="ChEBI" id="CHEBI:57288"/>
    </ligand>
</feature>
<dbReference type="NCBIfam" id="TIGR01173">
    <property type="entry name" value="glmU"/>
    <property type="match status" value="1"/>
</dbReference>
<comment type="catalytic activity">
    <reaction evidence="15 18">
        <text>alpha-D-glucosamine 1-phosphate + acetyl-CoA = N-acetyl-alpha-D-glucosamine 1-phosphate + CoA + H(+)</text>
        <dbReference type="Rhea" id="RHEA:13725"/>
        <dbReference type="ChEBI" id="CHEBI:15378"/>
        <dbReference type="ChEBI" id="CHEBI:57287"/>
        <dbReference type="ChEBI" id="CHEBI:57288"/>
        <dbReference type="ChEBI" id="CHEBI:57776"/>
        <dbReference type="ChEBI" id="CHEBI:58516"/>
        <dbReference type="EC" id="2.3.1.157"/>
    </reaction>
</comment>
<dbReference type="Gene3D" id="3.90.550.10">
    <property type="entry name" value="Spore Coat Polysaccharide Biosynthesis Protein SpsA, Chain A"/>
    <property type="match status" value="1"/>
</dbReference>
<keyword evidence="8 18" id="KW-0677">Repeat</keyword>
<dbReference type="UniPathway" id="UPA00113">
    <property type="reaction ID" value="UER00532"/>
</dbReference>
<dbReference type="InterPro" id="IPR056729">
    <property type="entry name" value="GMPPB_C"/>
</dbReference>
<dbReference type="PANTHER" id="PTHR43584">
    <property type="entry name" value="NUCLEOTIDYL TRANSFERASE"/>
    <property type="match status" value="1"/>
</dbReference>
<dbReference type="OrthoDB" id="9775031at2"/>
<feature type="region of interest" description="Pyrophosphorylase" evidence="18">
    <location>
        <begin position="1"/>
        <end position="229"/>
    </location>
</feature>
<reference evidence="21 22" key="1">
    <citation type="journal article" date="2011" name="Front. Microbiol.">
        <title>Genomic signatures of strain selection and enhancement in Bacillus atrophaeus var. globigii, a historical biowarfare simulant.</title>
        <authorList>
            <person name="Gibbons H.S."/>
            <person name="Broomall S.M."/>
            <person name="McNew L.A."/>
            <person name="Daligault H."/>
            <person name="Chapman C."/>
            <person name="Bruce D."/>
            <person name="Karavis M."/>
            <person name="Krepps M."/>
            <person name="McGregor P.A."/>
            <person name="Hong C."/>
            <person name="Park K.H."/>
            <person name="Akmal A."/>
            <person name="Feldman A."/>
            <person name="Lin J.S."/>
            <person name="Chang W.E."/>
            <person name="Higgs B.W."/>
            <person name="Demirev P."/>
            <person name="Lindquist J."/>
            <person name="Liem A."/>
            <person name="Fochler E."/>
            <person name="Read T.D."/>
            <person name="Tapia R."/>
            <person name="Johnson S."/>
            <person name="Bishop-Lilly K.A."/>
            <person name="Detter C."/>
            <person name="Han C."/>
            <person name="Sozhamannan S."/>
            <person name="Rosenzweig C.N."/>
            <person name="Skowronski E.W."/>
        </authorList>
    </citation>
    <scope>NUCLEOTIDE SEQUENCE [LARGE SCALE GENOMIC DNA]</scope>
    <source>
        <strain evidence="21 22">PIT1</strain>
    </source>
</reference>
<name>A0A432ZEW2_9GAMM</name>
<feature type="domain" description="MobA-like NTP transferase" evidence="19">
    <location>
        <begin position="5"/>
        <end position="129"/>
    </location>
</feature>
<comment type="similarity">
    <text evidence="3 18">In the N-terminal section; belongs to the N-acetylglucosamine-1-phosphate uridyltransferase family.</text>
</comment>
<evidence type="ECO:0000256" key="7">
    <source>
        <dbReference type="ARBA" id="ARBA00022723"/>
    </source>
</evidence>
<evidence type="ECO:0000256" key="1">
    <source>
        <dbReference type="ARBA" id="ARBA00004496"/>
    </source>
</evidence>
<dbReference type="GO" id="GO:0008360">
    <property type="term" value="P:regulation of cell shape"/>
    <property type="evidence" value="ECO:0007669"/>
    <property type="project" value="UniProtKB-KW"/>
</dbReference>
<feature type="binding site" evidence="18">
    <location>
        <position position="104"/>
    </location>
    <ligand>
        <name>Mg(2+)</name>
        <dbReference type="ChEBI" id="CHEBI:18420"/>
    </ligand>
</feature>
<feature type="binding site" evidence="18">
    <location>
        <position position="227"/>
    </location>
    <ligand>
        <name>UDP-N-acetyl-alpha-D-glucosamine</name>
        <dbReference type="ChEBI" id="CHEBI:57705"/>
    </ligand>
</feature>
<evidence type="ECO:0000256" key="16">
    <source>
        <dbReference type="ARBA" id="ARBA00048493"/>
    </source>
</evidence>
<comment type="catalytic activity">
    <reaction evidence="16 18">
        <text>N-acetyl-alpha-D-glucosamine 1-phosphate + UTP + H(+) = UDP-N-acetyl-alpha-D-glucosamine + diphosphate</text>
        <dbReference type="Rhea" id="RHEA:13509"/>
        <dbReference type="ChEBI" id="CHEBI:15378"/>
        <dbReference type="ChEBI" id="CHEBI:33019"/>
        <dbReference type="ChEBI" id="CHEBI:46398"/>
        <dbReference type="ChEBI" id="CHEBI:57705"/>
        <dbReference type="ChEBI" id="CHEBI:57776"/>
        <dbReference type="EC" id="2.7.7.23"/>
    </reaction>
</comment>
<dbReference type="GO" id="GO:0003977">
    <property type="term" value="F:UDP-N-acetylglucosamine diphosphorylase activity"/>
    <property type="evidence" value="ECO:0007669"/>
    <property type="project" value="UniProtKB-UniRule"/>
</dbReference>
<dbReference type="Gene3D" id="2.160.10.10">
    <property type="entry name" value="Hexapeptide repeat proteins"/>
    <property type="match status" value="1"/>
</dbReference>
<keyword evidence="14 18" id="KW-0961">Cell wall biogenesis/degradation</keyword>
<evidence type="ECO:0000313" key="21">
    <source>
        <dbReference type="EMBL" id="RUO76439.1"/>
    </source>
</evidence>
<proteinExistence type="inferred from homology"/>
<evidence type="ECO:0000256" key="8">
    <source>
        <dbReference type="ARBA" id="ARBA00022737"/>
    </source>
</evidence>
<dbReference type="GO" id="GO:0000902">
    <property type="term" value="P:cell morphogenesis"/>
    <property type="evidence" value="ECO:0007669"/>
    <property type="project" value="UniProtKB-UniRule"/>
</dbReference>
<dbReference type="Pfam" id="PF00132">
    <property type="entry name" value="Hexapep"/>
    <property type="match status" value="1"/>
</dbReference>
<dbReference type="InterPro" id="IPR018357">
    <property type="entry name" value="Hexapep_transf_CS"/>
</dbReference>
<dbReference type="RefSeq" id="WP_126828163.1">
    <property type="nucleotide sequence ID" value="NZ_PIQG01000004.1"/>
</dbReference>
<feature type="binding site" evidence="18">
    <location>
        <position position="169"/>
    </location>
    <ligand>
        <name>UDP-N-acetyl-alpha-D-glucosamine</name>
        <dbReference type="ChEBI" id="CHEBI:57705"/>
    </ligand>
</feature>
<dbReference type="SUPFAM" id="SSF51161">
    <property type="entry name" value="Trimeric LpxA-like enzymes"/>
    <property type="match status" value="1"/>
</dbReference>
<evidence type="ECO:0000256" key="15">
    <source>
        <dbReference type="ARBA" id="ARBA00048247"/>
    </source>
</evidence>
<evidence type="ECO:0000256" key="4">
    <source>
        <dbReference type="ARBA" id="ARBA00022490"/>
    </source>
</evidence>
<evidence type="ECO:0000256" key="17">
    <source>
        <dbReference type="ARBA" id="ARBA00049628"/>
    </source>
</evidence>
<keyword evidence="22" id="KW-1185">Reference proteome</keyword>
<dbReference type="GO" id="GO:0016020">
    <property type="term" value="C:membrane"/>
    <property type="evidence" value="ECO:0007669"/>
    <property type="project" value="GOC"/>
</dbReference>
<dbReference type="InterPro" id="IPR025877">
    <property type="entry name" value="MobA-like_NTP_Trfase"/>
</dbReference>
<feature type="binding site" evidence="18">
    <location>
        <position position="154"/>
    </location>
    <ligand>
        <name>UDP-N-acetyl-alpha-D-glucosamine</name>
        <dbReference type="ChEBI" id="CHEBI:57705"/>
    </ligand>
</feature>
<comment type="pathway">
    <text evidence="18">Bacterial outer membrane biogenesis; LPS lipid A biosynthesis.</text>
</comment>
<feature type="binding site" evidence="18">
    <location>
        <begin position="386"/>
        <end position="387"/>
    </location>
    <ligand>
        <name>acetyl-CoA</name>
        <dbReference type="ChEBI" id="CHEBI:57288"/>
    </ligand>
</feature>
<dbReference type="Proteomes" id="UP000288279">
    <property type="component" value="Unassembled WGS sequence"/>
</dbReference>
<feature type="binding site" evidence="18">
    <location>
        <position position="73"/>
    </location>
    <ligand>
        <name>UDP-N-acetyl-alpha-D-glucosamine</name>
        <dbReference type="ChEBI" id="CHEBI:57705"/>
    </ligand>
</feature>
<evidence type="ECO:0000256" key="12">
    <source>
        <dbReference type="ARBA" id="ARBA00023268"/>
    </source>
</evidence>
<comment type="function">
    <text evidence="17 18">Catalyzes the last two sequential reactions in the de novo biosynthetic pathway for UDP-N-acetylglucosamine (UDP-GlcNAc). The C-terminal domain catalyzes the transfer of acetyl group from acetyl coenzyme A to glucosamine-1-phosphate (GlcN-1-P) to produce N-acetylglucosamine-1-phosphate (GlcNAc-1-P), which is converted into UDP-GlcNAc by the transfer of uridine 5-monophosphate (from uridine 5-triphosphate), a reaction catalyzed by the N-terminal domain.</text>
</comment>
<evidence type="ECO:0000256" key="6">
    <source>
        <dbReference type="ARBA" id="ARBA00022695"/>
    </source>
</evidence>
<dbReference type="GO" id="GO:0019134">
    <property type="term" value="F:glucosamine-1-phosphate N-acetyltransferase activity"/>
    <property type="evidence" value="ECO:0007669"/>
    <property type="project" value="UniProtKB-UniRule"/>
</dbReference>
<evidence type="ECO:0000256" key="2">
    <source>
        <dbReference type="ARBA" id="ARBA00007707"/>
    </source>
</evidence>
<dbReference type="GO" id="GO:0009245">
    <property type="term" value="P:lipid A biosynthetic process"/>
    <property type="evidence" value="ECO:0007669"/>
    <property type="project" value="UniProtKB-UniRule"/>
</dbReference>
<keyword evidence="11 18" id="KW-0573">Peptidoglycan synthesis</keyword>
<accession>A0A432ZEW2</accession>
<feature type="binding site" evidence="18">
    <location>
        <position position="139"/>
    </location>
    <ligand>
        <name>UDP-N-acetyl-alpha-D-glucosamine</name>
        <dbReference type="ChEBI" id="CHEBI:57705"/>
    </ligand>
</feature>
<dbReference type="Pfam" id="PF12804">
    <property type="entry name" value="NTP_transf_3"/>
    <property type="match status" value="1"/>
</dbReference>
<dbReference type="UniPathway" id="UPA00973"/>
<keyword evidence="4 18" id="KW-0963">Cytoplasm</keyword>
<feature type="binding site" evidence="18">
    <location>
        <position position="440"/>
    </location>
    <ligand>
        <name>acetyl-CoA</name>
        <dbReference type="ChEBI" id="CHEBI:57288"/>
    </ligand>
</feature>
<evidence type="ECO:0000256" key="11">
    <source>
        <dbReference type="ARBA" id="ARBA00022984"/>
    </source>
</evidence>
<evidence type="ECO:0000256" key="3">
    <source>
        <dbReference type="ARBA" id="ARBA00007947"/>
    </source>
</evidence>
<gene>
    <name evidence="18 21" type="primary">glmU</name>
    <name evidence="21" type="ORF">CWI83_08750</name>
</gene>
<dbReference type="CDD" id="cd03353">
    <property type="entry name" value="LbH_GlmU_C"/>
    <property type="match status" value="1"/>
</dbReference>
<dbReference type="InterPro" id="IPR001451">
    <property type="entry name" value="Hexapep"/>
</dbReference>
<dbReference type="GO" id="GO:0005737">
    <property type="term" value="C:cytoplasm"/>
    <property type="evidence" value="ECO:0007669"/>
    <property type="project" value="UniProtKB-SubCell"/>
</dbReference>
<comment type="caution">
    <text evidence="21">The sequence shown here is derived from an EMBL/GenBank/DDBJ whole genome shotgun (WGS) entry which is preliminary data.</text>
</comment>
<feature type="binding site" evidence="18">
    <location>
        <position position="351"/>
    </location>
    <ligand>
        <name>UDP-N-acetyl-alpha-D-glucosamine</name>
        <dbReference type="ChEBI" id="CHEBI:57705"/>
    </ligand>
</feature>
<comment type="subcellular location">
    <subcellularLocation>
        <location evidence="1 18">Cytoplasm</location>
    </subcellularLocation>
</comment>
<evidence type="ECO:0000259" key="19">
    <source>
        <dbReference type="Pfam" id="PF12804"/>
    </source>
</evidence>
<evidence type="ECO:0000313" key="22">
    <source>
        <dbReference type="Proteomes" id="UP000288279"/>
    </source>
</evidence>
<sequence>MSLQVVVLAAGKGTRMRSALPKVLHPVAHKPMVQHVIDTAQQLEPSQIHVIYGHGGDQLQAALDAQGLQFVEQAEQLGTGHAVQQVVPHLTRNSDERVLILYGDVPLTRVETLKQLLRAGEQADLALLTVKLANPTGYGRIVRNDQGQVVGIVEQKDASAEQLRIQEANTGMMLVQSQALQRWLKALSNDNAQGEYYLTDIVAMAAAEGVSIATAHPHDEIEVEGANNRVQLAALERAFQQRQAEKLMLDGATLMDPARVDVRGNVWIENDVVIDANVIFEGDVELGEGVIIESNCVLRDCKIGKGSRVKSHSVIEGAELAENCSVGPFARLRPGAKLEHGAAIGNFVEMKNSIMGPGAKAGHLTYLGDAHVGAKANVGAGTITCNYDGANKSKTHIGAGAFIGSNSALVAPVHIGDNATVGAGSTITKDVAADELAIGRGKQRNISGWQRPQKNKD</sequence>
<dbReference type="InterPro" id="IPR029044">
    <property type="entry name" value="Nucleotide-diphossugar_trans"/>
</dbReference>
<comment type="pathway">
    <text evidence="18">Nucleotide-sugar biosynthesis; UDP-N-acetyl-alpha-D-glucosamine biosynthesis; UDP-N-acetyl-alpha-D-glucosamine from N-acetyl-alpha-D-glucosamine 1-phosphate: step 1/1.</text>
</comment>
<evidence type="ECO:0000259" key="20">
    <source>
        <dbReference type="Pfam" id="PF25087"/>
    </source>
</evidence>
<dbReference type="InterPro" id="IPR011004">
    <property type="entry name" value="Trimer_LpxA-like_sf"/>
</dbReference>
<dbReference type="GO" id="GO:0006048">
    <property type="term" value="P:UDP-N-acetylglucosamine biosynthetic process"/>
    <property type="evidence" value="ECO:0007669"/>
    <property type="project" value="UniProtKB-UniPathway"/>
</dbReference>
<feature type="region of interest" description="Linker" evidence="18">
    <location>
        <begin position="230"/>
        <end position="250"/>
    </location>
</feature>
<keyword evidence="7 18" id="KW-0479">Metal-binding</keyword>
<dbReference type="Pfam" id="PF25087">
    <property type="entry name" value="GMPPB_C"/>
    <property type="match status" value="1"/>
</dbReference>
<evidence type="ECO:0000256" key="14">
    <source>
        <dbReference type="ARBA" id="ARBA00023316"/>
    </source>
</evidence>
<dbReference type="HAMAP" id="MF_01631">
    <property type="entry name" value="GlmU"/>
    <property type="match status" value="1"/>
</dbReference>
<dbReference type="InterPro" id="IPR050065">
    <property type="entry name" value="GlmU-like"/>
</dbReference>
<organism evidence="21 22">
    <name type="scientific">Pseudidiomarina taiwanensis</name>
    <dbReference type="NCBI Taxonomy" id="337250"/>
    <lineage>
        <taxon>Bacteria</taxon>
        <taxon>Pseudomonadati</taxon>
        <taxon>Pseudomonadota</taxon>
        <taxon>Gammaproteobacteria</taxon>
        <taxon>Alteromonadales</taxon>
        <taxon>Idiomarinaceae</taxon>
        <taxon>Pseudidiomarina</taxon>
    </lineage>
</organism>
<keyword evidence="5 18" id="KW-0808">Transferase</keyword>
<dbReference type="InterPro" id="IPR005882">
    <property type="entry name" value="Bifunctional_GlmU"/>
</dbReference>
<comment type="similarity">
    <text evidence="2 18">In the C-terminal section; belongs to the transferase hexapeptide repeat family.</text>
</comment>
<comment type="pathway">
    <text evidence="18">Nucleotide-sugar biosynthesis; UDP-N-acetyl-alpha-D-glucosamine biosynthesis; N-acetyl-alpha-D-glucosamine 1-phosphate from alpha-D-glucosamine 6-phosphate (route II): step 2/2.</text>
</comment>
<feature type="binding site" evidence="18">
    <location>
        <position position="366"/>
    </location>
    <ligand>
        <name>UDP-N-acetyl-alpha-D-glucosamine</name>
        <dbReference type="ChEBI" id="CHEBI:57705"/>
    </ligand>
</feature>
<feature type="binding site" evidence="18">
    <location>
        <position position="405"/>
    </location>
    <ligand>
        <name>acetyl-CoA</name>
        <dbReference type="ChEBI" id="CHEBI:57288"/>
    </ligand>
</feature>
<dbReference type="CDD" id="cd02540">
    <property type="entry name" value="GT2_GlmU_N_bac"/>
    <property type="match status" value="1"/>
</dbReference>
<comment type="cofactor">
    <cofactor evidence="18">
        <name>Mg(2+)</name>
        <dbReference type="ChEBI" id="CHEBI:18420"/>
    </cofactor>
    <text evidence="18">Binds 1 Mg(2+) ion per subunit.</text>
</comment>
<dbReference type="PANTHER" id="PTHR43584:SF3">
    <property type="entry name" value="BIFUNCTIONAL PROTEIN GLMU"/>
    <property type="match status" value="1"/>
</dbReference>
<feature type="region of interest" description="N-acetyltransferase" evidence="18">
    <location>
        <begin position="251"/>
        <end position="457"/>
    </location>
</feature>
<evidence type="ECO:0000256" key="18">
    <source>
        <dbReference type="HAMAP-Rule" id="MF_01631"/>
    </source>
</evidence>
<keyword evidence="12 18" id="KW-0511">Multifunctional enzyme</keyword>